<feature type="compositionally biased region" description="Polar residues" evidence="10">
    <location>
        <begin position="1"/>
        <end position="12"/>
    </location>
</feature>
<dbReference type="EMBL" id="OZ020097">
    <property type="protein sequence ID" value="CAK9269415.1"/>
    <property type="molecule type" value="Genomic_DNA"/>
</dbReference>
<name>A0ABP0WUD6_9BRYO</name>
<dbReference type="Gene3D" id="2.30.29.30">
    <property type="entry name" value="Pleckstrin-homology domain (PH domain)/Phosphotyrosine-binding domain (PTB)"/>
    <property type="match status" value="1"/>
</dbReference>
<feature type="domain" description="RanBD1" evidence="11">
    <location>
        <begin position="302"/>
        <end position="414"/>
    </location>
</feature>
<dbReference type="InterPro" id="IPR045255">
    <property type="entry name" value="RanBP1-like"/>
</dbReference>
<evidence type="ECO:0000313" key="13">
    <source>
        <dbReference type="Proteomes" id="UP001497444"/>
    </source>
</evidence>
<reference evidence="12 13" key="1">
    <citation type="submission" date="2024-02" db="EMBL/GenBank/DDBJ databases">
        <authorList>
            <consortium name="ELIXIR-Norway"/>
            <consortium name="Elixir Norway"/>
        </authorList>
    </citation>
    <scope>NUCLEOTIDE SEQUENCE [LARGE SCALE GENOMIC DNA]</scope>
</reference>
<feature type="region of interest" description="Disordered" evidence="10">
    <location>
        <begin position="1"/>
        <end position="44"/>
    </location>
</feature>
<dbReference type="Proteomes" id="UP001497444">
    <property type="component" value="Chromosome 2"/>
</dbReference>
<evidence type="ECO:0000256" key="8">
    <source>
        <dbReference type="ARBA" id="ARBA00023132"/>
    </source>
</evidence>
<evidence type="ECO:0000256" key="9">
    <source>
        <dbReference type="ARBA" id="ARBA00023242"/>
    </source>
</evidence>
<sequence>MGSSAEESNPPDTASKKRAASRQISKDDDPDLEDAVAVESGTFRKASDAVLANRRIVKVRRTGTTVGGGGVGGGGTAAPNPFASIRLVPPVASASDEGVAPRSQPAPGLTSDPSETIVALEKGDETEVPAKESDQPPTEANLEAINDAVAIEVPGEEKLGLGLEEESKASAKTGENGEASVGSAVGPVGSSSETFQQLSSAKNAFSGSFGTGFSSSTFTFGSTQTSTGFSSFGSSSWSGLGFATGLAGSTSSTTVATAFPSLSSVFGNKNGNTTSFQLFGSQAAGTATPGFGAQNTGGLVLQEVPSQTGEEKEKPVFAADASLFEFLGGEWKERGRGEIRLNLPEDKDRRPRLVMRSKGNLRLLLNANLFPDMKLTKMDNRGVTFVCANSAGEAKVGLTTYAVRMKDSAMAADFLASVQIHKGEPNTEPRTPESSPKAVDRLVEGGSEQLSEDIETGVKRDIAEV</sequence>
<evidence type="ECO:0000259" key="11">
    <source>
        <dbReference type="PROSITE" id="PS50196"/>
    </source>
</evidence>
<dbReference type="SMART" id="SM00160">
    <property type="entry name" value="RanBD"/>
    <property type="match status" value="1"/>
</dbReference>
<evidence type="ECO:0000256" key="1">
    <source>
        <dbReference type="ARBA" id="ARBA00004567"/>
    </source>
</evidence>
<evidence type="ECO:0000256" key="2">
    <source>
        <dbReference type="ARBA" id="ARBA00022448"/>
    </source>
</evidence>
<feature type="compositionally biased region" description="Low complexity" evidence="10">
    <location>
        <begin position="177"/>
        <end position="188"/>
    </location>
</feature>
<keyword evidence="8" id="KW-0906">Nuclear pore complex</keyword>
<keyword evidence="7" id="KW-0811">Translocation</keyword>
<keyword evidence="6" id="KW-0007">Acetylation</keyword>
<keyword evidence="4" id="KW-0509">mRNA transport</keyword>
<accession>A0ABP0WUD6</accession>
<dbReference type="PANTHER" id="PTHR23138">
    <property type="entry name" value="RAN BINDING PROTEIN"/>
    <property type="match status" value="1"/>
</dbReference>
<evidence type="ECO:0000256" key="3">
    <source>
        <dbReference type="ARBA" id="ARBA00022737"/>
    </source>
</evidence>
<feature type="region of interest" description="Disordered" evidence="10">
    <location>
        <begin position="92"/>
        <end position="116"/>
    </location>
</feature>
<feature type="region of interest" description="Disordered" evidence="10">
    <location>
        <begin position="423"/>
        <end position="465"/>
    </location>
</feature>
<dbReference type="InterPro" id="IPR000156">
    <property type="entry name" value="Ran_bind_dom"/>
</dbReference>
<dbReference type="PROSITE" id="PS50196">
    <property type="entry name" value="RANBD1"/>
    <property type="match status" value="1"/>
</dbReference>
<evidence type="ECO:0000256" key="7">
    <source>
        <dbReference type="ARBA" id="ARBA00023010"/>
    </source>
</evidence>
<keyword evidence="5" id="KW-0653">Protein transport</keyword>
<organism evidence="12 13">
    <name type="scientific">Sphagnum jensenii</name>
    <dbReference type="NCBI Taxonomy" id="128206"/>
    <lineage>
        <taxon>Eukaryota</taxon>
        <taxon>Viridiplantae</taxon>
        <taxon>Streptophyta</taxon>
        <taxon>Embryophyta</taxon>
        <taxon>Bryophyta</taxon>
        <taxon>Sphagnophytina</taxon>
        <taxon>Sphagnopsida</taxon>
        <taxon>Sphagnales</taxon>
        <taxon>Sphagnaceae</taxon>
        <taxon>Sphagnum</taxon>
    </lineage>
</organism>
<keyword evidence="9" id="KW-0539">Nucleus</keyword>
<evidence type="ECO:0000256" key="5">
    <source>
        <dbReference type="ARBA" id="ARBA00022927"/>
    </source>
</evidence>
<evidence type="ECO:0000256" key="6">
    <source>
        <dbReference type="ARBA" id="ARBA00022990"/>
    </source>
</evidence>
<feature type="compositionally biased region" description="Basic and acidic residues" evidence="10">
    <location>
        <begin position="456"/>
        <end position="465"/>
    </location>
</feature>
<keyword evidence="3" id="KW-0677">Repeat</keyword>
<keyword evidence="13" id="KW-1185">Reference proteome</keyword>
<dbReference type="Pfam" id="PF00638">
    <property type="entry name" value="Ran_BP1"/>
    <property type="match status" value="1"/>
</dbReference>
<evidence type="ECO:0000256" key="4">
    <source>
        <dbReference type="ARBA" id="ARBA00022816"/>
    </source>
</evidence>
<evidence type="ECO:0000313" key="12">
    <source>
        <dbReference type="EMBL" id="CAK9269415.1"/>
    </source>
</evidence>
<protein>
    <recommendedName>
        <fullName evidence="11">RanBD1 domain-containing protein</fullName>
    </recommendedName>
</protein>
<comment type="subcellular location">
    <subcellularLocation>
        <location evidence="1">Nucleus</location>
        <location evidence="1">Nuclear pore complex</location>
    </subcellularLocation>
</comment>
<evidence type="ECO:0000256" key="10">
    <source>
        <dbReference type="SAM" id="MobiDB-lite"/>
    </source>
</evidence>
<feature type="region of interest" description="Disordered" evidence="10">
    <location>
        <begin position="166"/>
        <end position="188"/>
    </location>
</feature>
<dbReference type="PANTHER" id="PTHR23138:SF142">
    <property type="entry name" value="RAN-BINDING PROTEIN 3B-RELATED"/>
    <property type="match status" value="1"/>
</dbReference>
<dbReference type="Pfam" id="PF08911">
    <property type="entry name" value="NUP50"/>
    <property type="match status" value="1"/>
</dbReference>
<proteinExistence type="predicted"/>
<keyword evidence="2" id="KW-0813">Transport</keyword>
<dbReference type="InterPro" id="IPR011993">
    <property type="entry name" value="PH-like_dom_sf"/>
</dbReference>
<gene>
    <name evidence="12" type="ORF">CSSPJE1EN1_LOCUS14893</name>
</gene>
<dbReference type="InterPro" id="IPR015007">
    <property type="entry name" value="NUP2/50/61"/>
</dbReference>
<dbReference type="SUPFAM" id="SSF50729">
    <property type="entry name" value="PH domain-like"/>
    <property type="match status" value="1"/>
</dbReference>